<dbReference type="InterPro" id="IPR050220">
    <property type="entry name" value="Type_II_DNA_Topoisomerases"/>
</dbReference>
<dbReference type="NCBIfam" id="NF004044">
    <property type="entry name" value="PRK05561.1"/>
    <property type="match status" value="1"/>
</dbReference>
<dbReference type="InterPro" id="IPR006691">
    <property type="entry name" value="GyrA/parC_rep"/>
</dbReference>
<dbReference type="GO" id="GO:0006265">
    <property type="term" value="P:DNA topological change"/>
    <property type="evidence" value="ECO:0007669"/>
    <property type="project" value="UniProtKB-UniRule"/>
</dbReference>
<evidence type="ECO:0000259" key="10">
    <source>
        <dbReference type="PROSITE" id="PS52040"/>
    </source>
</evidence>
<keyword evidence="12" id="KW-1185">Reference proteome</keyword>
<dbReference type="FunFam" id="1.10.268.10:FF:000001">
    <property type="entry name" value="DNA gyrase subunit A"/>
    <property type="match status" value="1"/>
</dbReference>
<evidence type="ECO:0000256" key="9">
    <source>
        <dbReference type="SAM" id="MobiDB-lite"/>
    </source>
</evidence>
<dbReference type="EC" id="5.6.2.2" evidence="3"/>
<keyword evidence="8" id="KW-0175">Coiled coil</keyword>
<evidence type="ECO:0000256" key="7">
    <source>
        <dbReference type="PROSITE-ProRule" id="PRU01384"/>
    </source>
</evidence>
<dbReference type="InterPro" id="IPR013760">
    <property type="entry name" value="Topo_IIA-like_dom_sf"/>
</dbReference>
<dbReference type="SUPFAM" id="SSF101904">
    <property type="entry name" value="GyrA/ParC C-terminal domain-like"/>
    <property type="match status" value="1"/>
</dbReference>
<gene>
    <name evidence="11" type="ORF">C1H84_02435</name>
</gene>
<protein>
    <recommendedName>
        <fullName evidence="3">DNA topoisomerase (ATP-hydrolyzing)</fullName>
        <ecNumber evidence="3">5.6.2.2</ecNumber>
    </recommendedName>
</protein>
<dbReference type="FunFam" id="3.30.1360.40:FF:000002">
    <property type="entry name" value="DNA gyrase subunit A"/>
    <property type="match status" value="1"/>
</dbReference>
<evidence type="ECO:0000256" key="5">
    <source>
        <dbReference type="ARBA" id="ARBA00023125"/>
    </source>
</evidence>
<reference evidence="11 12" key="1">
    <citation type="submission" date="2018-01" db="EMBL/GenBank/DDBJ databases">
        <title>Glutamicibacter soli strain NHPC-3 Whole genome sequence and assembly.</title>
        <authorList>
            <person name="Choudhury P."/>
            <person name="Gupta D."/>
            <person name="Sengupta K."/>
            <person name="Jawed A."/>
            <person name="Sultana N."/>
            <person name="Saha P."/>
        </authorList>
    </citation>
    <scope>NUCLEOTIDE SEQUENCE [LARGE SCALE GENOMIC DNA]</scope>
    <source>
        <strain evidence="11 12">NHPC-3</strain>
    </source>
</reference>
<dbReference type="InterPro" id="IPR035516">
    <property type="entry name" value="Gyrase/topoIV_suA_C"/>
</dbReference>
<feature type="region of interest" description="Disordered" evidence="9">
    <location>
        <begin position="831"/>
        <end position="876"/>
    </location>
</feature>
<evidence type="ECO:0000256" key="6">
    <source>
        <dbReference type="ARBA" id="ARBA00023235"/>
    </source>
</evidence>
<evidence type="ECO:0000256" key="4">
    <source>
        <dbReference type="ARBA" id="ARBA00023029"/>
    </source>
</evidence>
<keyword evidence="4 7" id="KW-0799">Topoisomerase</keyword>
<dbReference type="GO" id="GO:0005737">
    <property type="term" value="C:cytoplasm"/>
    <property type="evidence" value="ECO:0007669"/>
    <property type="project" value="TreeGrafter"/>
</dbReference>
<keyword evidence="5 7" id="KW-0238">DNA-binding</keyword>
<feature type="active site" description="O-(5'-phospho-DNA)-tyrosine intermediate" evidence="7">
    <location>
        <position position="130"/>
    </location>
</feature>
<comment type="similarity">
    <text evidence="2">Belongs to the type II topoisomerase GyrA/ParC subunit family.</text>
</comment>
<dbReference type="InterPro" id="IPR013757">
    <property type="entry name" value="Topo_IIA_A_a_sf"/>
</dbReference>
<dbReference type="Pfam" id="PF00521">
    <property type="entry name" value="DNA_topoisoIV"/>
    <property type="match status" value="1"/>
</dbReference>
<dbReference type="Gene3D" id="1.10.268.10">
    <property type="entry name" value="Topoisomerase, domain 3"/>
    <property type="match status" value="1"/>
</dbReference>
<dbReference type="SMART" id="SM00434">
    <property type="entry name" value="TOP4c"/>
    <property type="match status" value="1"/>
</dbReference>
<sequence>MARKKSEDLPADFVENIVDIDVTSEMESSFLEYAYSVIYSRALPDARDGLKPVQRRILFQMAQMGLRPEKGHVKSARVVGEVMGKLHPHGDTAIYDAMVRLSQDFALRLPLIDGHGNFGSLDDGPAAARYTEARLAASAVAMTANLDEDVVNFVPNYDNQFMQPEVLPAAFPNLLVNGTTGIAVGMATNMAPHNLGEVVAAAQHLLVQPDATVEDLMKFVPGPDLPSGGTIVGLDGIKDAYRTGRGLFRTRATVALEKVSARKSALVVTELPYGVGPEKIIEKIKDGVNNKKISGISDVVDLTDRHNGLKLVIELKNGFNPNAVLASLYKHTPLEDSFGINNVALVNGQPQTLGLRELLTVYVDHRVDVVRRRTAFRLAKREDRLHLVEGLLIAIVDIDDVIAIIRSSEQTAEARERLMTVFDLSEPQANHILELRLRQLTKYSRLELETEAEQLRKEIEELRAILESETLLRELVSSELGEMAETFGTPRRTKLSKSAQLQPLKGTALPEAVGSGKKATLAMEVADSPCWVLLSATGQIARTHDRTALDFSAARIKHDVLVSQVASSARGEIGALTSTGRMIRISLIDVPVLPEMHGFPQLAQGVAVVDFLKLPKGEEAVALLPLNKVIAIGTERGVVKRVTPDYPLNRDEFEAITLKDGDKVIAAAPAEDEDELVFLTRQAQLLHFGASAVRAQGRTGRGIAGIKLGAEDKVIYFGVVRAGAQDAVVATIAAGSQTLPGTSGQSVKLTEFSEFPAKGRATAGVRAHRFVKGEDYLVLGYAGQGPARASSAAGVVRALPTEFGKRDGSGAPLAQSINILGGSLSVATGPGAGEAPARAASAATAGAELPPVVPSSRPSVQPGEDTLPFDDGGVVL</sequence>
<dbReference type="InterPro" id="IPR013758">
    <property type="entry name" value="Topo_IIA_A/C_ab"/>
</dbReference>
<dbReference type="PANTHER" id="PTHR43493:SF5">
    <property type="entry name" value="DNA GYRASE SUBUNIT A, CHLOROPLASTIC_MITOCHONDRIAL"/>
    <property type="match status" value="1"/>
</dbReference>
<dbReference type="SUPFAM" id="SSF56719">
    <property type="entry name" value="Type II DNA topoisomerase"/>
    <property type="match status" value="1"/>
</dbReference>
<comment type="catalytic activity">
    <reaction evidence="1 7">
        <text>ATP-dependent breakage, passage and rejoining of double-stranded DNA.</text>
        <dbReference type="EC" id="5.6.2.2"/>
    </reaction>
</comment>
<dbReference type="PANTHER" id="PTHR43493">
    <property type="entry name" value="DNA GYRASE/TOPOISOMERASE SUBUNIT A"/>
    <property type="match status" value="1"/>
</dbReference>
<dbReference type="AlphaFoldDB" id="A0A365YQ67"/>
<dbReference type="Gene3D" id="3.90.199.10">
    <property type="entry name" value="Topoisomerase II, domain 5"/>
    <property type="match status" value="1"/>
</dbReference>
<dbReference type="InterPro" id="IPR002205">
    <property type="entry name" value="Topo_IIA_dom_A"/>
</dbReference>
<dbReference type="Proteomes" id="UP000252167">
    <property type="component" value="Unassembled WGS sequence"/>
</dbReference>
<evidence type="ECO:0000256" key="1">
    <source>
        <dbReference type="ARBA" id="ARBA00000185"/>
    </source>
</evidence>
<evidence type="ECO:0000256" key="2">
    <source>
        <dbReference type="ARBA" id="ARBA00008263"/>
    </source>
</evidence>
<dbReference type="CDD" id="cd00187">
    <property type="entry name" value="TOP4c"/>
    <property type="match status" value="1"/>
</dbReference>
<dbReference type="GO" id="GO:0009330">
    <property type="term" value="C:DNA topoisomerase type II (double strand cut, ATP-hydrolyzing) complex"/>
    <property type="evidence" value="ECO:0007669"/>
    <property type="project" value="TreeGrafter"/>
</dbReference>
<evidence type="ECO:0000256" key="3">
    <source>
        <dbReference type="ARBA" id="ARBA00012895"/>
    </source>
</evidence>
<organism evidence="11 12">
    <name type="scientific">Glutamicibacter soli</name>
    <dbReference type="NCBI Taxonomy" id="453836"/>
    <lineage>
        <taxon>Bacteria</taxon>
        <taxon>Bacillati</taxon>
        <taxon>Actinomycetota</taxon>
        <taxon>Actinomycetes</taxon>
        <taxon>Micrococcales</taxon>
        <taxon>Micrococcaceae</taxon>
        <taxon>Glutamicibacter</taxon>
    </lineage>
</organism>
<comment type="caution">
    <text evidence="11">The sequence shown here is derived from an EMBL/GenBank/DDBJ whole genome shotgun (WGS) entry which is preliminary data.</text>
</comment>
<evidence type="ECO:0000313" key="12">
    <source>
        <dbReference type="Proteomes" id="UP000252167"/>
    </source>
</evidence>
<dbReference type="GO" id="GO:0034335">
    <property type="term" value="F:DNA negative supercoiling activity"/>
    <property type="evidence" value="ECO:0007669"/>
    <property type="project" value="UniProtKB-ARBA"/>
</dbReference>
<proteinExistence type="inferred from homology"/>
<dbReference type="Gene3D" id="2.120.10.90">
    <property type="entry name" value="DNA gyrase/topoisomerase IV, subunit A, C-terminal"/>
    <property type="match status" value="1"/>
</dbReference>
<dbReference type="Gene3D" id="3.30.1360.40">
    <property type="match status" value="1"/>
</dbReference>
<feature type="coiled-coil region" evidence="8">
    <location>
        <begin position="445"/>
        <end position="472"/>
    </location>
</feature>
<evidence type="ECO:0000256" key="8">
    <source>
        <dbReference type="SAM" id="Coils"/>
    </source>
</evidence>
<dbReference type="EMBL" id="POAF01000001">
    <property type="protein sequence ID" value="RBM04163.1"/>
    <property type="molecule type" value="Genomic_DNA"/>
</dbReference>
<evidence type="ECO:0000313" key="11">
    <source>
        <dbReference type="EMBL" id="RBM04163.1"/>
    </source>
</evidence>
<dbReference type="GO" id="GO:0005524">
    <property type="term" value="F:ATP binding"/>
    <property type="evidence" value="ECO:0007669"/>
    <property type="project" value="InterPro"/>
</dbReference>
<dbReference type="PROSITE" id="PS52040">
    <property type="entry name" value="TOPO_IIA"/>
    <property type="match status" value="1"/>
</dbReference>
<feature type="compositionally biased region" description="Low complexity" evidence="9">
    <location>
        <begin position="831"/>
        <end position="862"/>
    </location>
</feature>
<name>A0A365YQ67_9MICC</name>
<keyword evidence="6 7" id="KW-0413">Isomerase</keyword>
<dbReference type="Pfam" id="PF03989">
    <property type="entry name" value="DNA_gyraseA_C"/>
    <property type="match status" value="3"/>
</dbReference>
<feature type="domain" description="Topo IIA-type catalytic" evidence="10">
    <location>
        <begin position="43"/>
        <end position="509"/>
    </location>
</feature>
<accession>A0A365YQ67</accession>
<dbReference type="GO" id="GO:0003677">
    <property type="term" value="F:DNA binding"/>
    <property type="evidence" value="ECO:0007669"/>
    <property type="project" value="UniProtKB-UniRule"/>
</dbReference>
<dbReference type="RefSeq" id="WP_113606443.1">
    <property type="nucleotide sequence ID" value="NZ_POAF01000001.1"/>
</dbReference>